<dbReference type="HOGENOM" id="CLU_039834_3_0_9"/>
<organism evidence="3 4">
    <name type="scientific">Paenibacillus mucilaginosus (strain KNP414)</name>
    <dbReference type="NCBI Taxonomy" id="1036673"/>
    <lineage>
        <taxon>Bacteria</taxon>
        <taxon>Bacillati</taxon>
        <taxon>Bacillota</taxon>
        <taxon>Bacilli</taxon>
        <taxon>Bacillales</taxon>
        <taxon>Paenibacillaceae</taxon>
        <taxon>Paenibacillus</taxon>
    </lineage>
</organism>
<dbReference type="PANTHER" id="PTHR40841:SF2">
    <property type="entry name" value="SIDEROPHORE-DEGRADING ESTERASE (EUROFUNG)"/>
    <property type="match status" value="1"/>
</dbReference>
<dbReference type="InterPro" id="IPR052558">
    <property type="entry name" value="Siderophore_Hydrolase_D"/>
</dbReference>
<evidence type="ECO:0000256" key="2">
    <source>
        <dbReference type="ARBA" id="ARBA00022801"/>
    </source>
</evidence>
<dbReference type="PANTHER" id="PTHR40841">
    <property type="entry name" value="SIDEROPHORE TRIACETYLFUSARININE C ESTERASE"/>
    <property type="match status" value="1"/>
</dbReference>
<evidence type="ECO:0000313" key="4">
    <source>
        <dbReference type="Proteomes" id="UP000006620"/>
    </source>
</evidence>
<dbReference type="EMBL" id="CP002869">
    <property type="protein sequence ID" value="AEI43176.1"/>
    <property type="molecule type" value="Genomic_DNA"/>
</dbReference>
<dbReference type="AlphaFoldDB" id="F8FDX6"/>
<proteinExistence type="inferred from homology"/>
<dbReference type="Proteomes" id="UP000006620">
    <property type="component" value="Chromosome"/>
</dbReference>
<gene>
    <name evidence="3" type="primary">besA</name>
    <name evidence="3" type="ordered locus">KNP414_04646</name>
</gene>
<reference evidence="3 4" key="2">
    <citation type="journal article" date="2013" name="Genome Announc.">
        <title>Genome Sequence of Growth-Improving Paenibacillus mucilaginosus Strain KNP414.</title>
        <authorList>
            <person name="Lu J.J."/>
            <person name="Wang J.F."/>
            <person name="Hu X.F."/>
        </authorList>
    </citation>
    <scope>NUCLEOTIDE SEQUENCE [LARGE SCALE GENOMIC DNA]</scope>
    <source>
        <strain evidence="3 4">KNP414</strain>
    </source>
</reference>
<name>F8FDX6_PAEMK</name>
<dbReference type="GO" id="GO:0016788">
    <property type="term" value="F:hydrolase activity, acting on ester bonds"/>
    <property type="evidence" value="ECO:0007669"/>
    <property type="project" value="TreeGrafter"/>
</dbReference>
<dbReference type="SUPFAM" id="SSF53474">
    <property type="entry name" value="alpha/beta-Hydrolases"/>
    <property type="match status" value="1"/>
</dbReference>
<dbReference type="Pfam" id="PF00756">
    <property type="entry name" value="Esterase"/>
    <property type="match status" value="1"/>
</dbReference>
<keyword evidence="2" id="KW-0378">Hydrolase</keyword>
<dbReference type="Gene3D" id="3.40.50.1820">
    <property type="entry name" value="alpha/beta hydrolase"/>
    <property type="match status" value="1"/>
</dbReference>
<sequence length="271" mass="29747">MGAYALPGTEQFLLRREEGGQPYRIMVAAPTQKPPSQGYPVLYALDANALFGTLVEALRVQSRRPEKTGVLPAVIVGIGYPHDRPFDESRFCDFTMPTPREVLESLPVRTPGQSWPETGGADAFRSFIESRLKPRIERDYPIDRSRQAVLGHSLGGLFVLQTLLTQPHTFQSYIAGSPSVHWNKRLIEEQAAGLEACLPRFGGALKLLITVGELEKDHPSGMNANARVLYERLSSLAGKGLHTEFVEFAGEGHVSVLPGLASRALRFALGE</sequence>
<dbReference type="PATRIC" id="fig|1036673.3.peg.4274"/>
<dbReference type="KEGG" id="pms:KNP414_04646"/>
<accession>F8FDX6</accession>
<dbReference type="InterPro" id="IPR029058">
    <property type="entry name" value="AB_hydrolase_fold"/>
</dbReference>
<dbReference type="InterPro" id="IPR000801">
    <property type="entry name" value="Esterase-like"/>
</dbReference>
<dbReference type="RefSeq" id="WP_013918329.1">
    <property type="nucleotide sequence ID" value="NC_015690.1"/>
</dbReference>
<evidence type="ECO:0000313" key="3">
    <source>
        <dbReference type="EMBL" id="AEI43176.1"/>
    </source>
</evidence>
<protein>
    <submittedName>
        <fullName evidence="3">BesA</fullName>
    </submittedName>
</protein>
<reference evidence="4" key="1">
    <citation type="submission" date="2011-06" db="EMBL/GenBank/DDBJ databases">
        <title>Complete genome sequence of Paenibacillus mucilaginosus KNP414.</title>
        <authorList>
            <person name="Wang J."/>
            <person name="Hu S."/>
            <person name="Hu X."/>
            <person name="Zhang B."/>
            <person name="Dong D."/>
            <person name="Zhang S."/>
            <person name="Zhao K."/>
            <person name="Wu D."/>
        </authorList>
    </citation>
    <scope>NUCLEOTIDE SEQUENCE [LARGE SCALE GENOMIC DNA]</scope>
    <source>
        <strain evidence="4">KNP414</strain>
    </source>
</reference>
<comment type="similarity">
    <text evidence="1">Belongs to the esterase D family.</text>
</comment>
<evidence type="ECO:0000256" key="1">
    <source>
        <dbReference type="ARBA" id="ARBA00005622"/>
    </source>
</evidence>